<gene>
    <name evidence="2" type="ORF">K9B37_17915</name>
</gene>
<protein>
    <recommendedName>
        <fullName evidence="4">Cyclase</fullName>
    </recommendedName>
</protein>
<dbReference type="Proteomes" id="UP000704176">
    <property type="component" value="Unassembled WGS sequence"/>
</dbReference>
<comment type="caution">
    <text evidence="2">The sequence shown here is derived from an EMBL/GenBank/DDBJ whole genome shotgun (WGS) entry which is preliminary data.</text>
</comment>
<keyword evidence="3" id="KW-1185">Reference proteome</keyword>
<feature type="region of interest" description="Disordered" evidence="1">
    <location>
        <begin position="1"/>
        <end position="21"/>
    </location>
</feature>
<proteinExistence type="predicted"/>
<evidence type="ECO:0000256" key="1">
    <source>
        <dbReference type="SAM" id="MobiDB-lite"/>
    </source>
</evidence>
<dbReference type="EMBL" id="JAIRBM010000015">
    <property type="protein sequence ID" value="MBZ6078143.1"/>
    <property type="molecule type" value="Genomic_DNA"/>
</dbReference>
<accession>A0ABS7VTC2</accession>
<organism evidence="2 3">
    <name type="scientific">Microvirga puerhi</name>
    <dbReference type="NCBI Taxonomy" id="2876078"/>
    <lineage>
        <taxon>Bacteria</taxon>
        <taxon>Pseudomonadati</taxon>
        <taxon>Pseudomonadota</taxon>
        <taxon>Alphaproteobacteria</taxon>
        <taxon>Hyphomicrobiales</taxon>
        <taxon>Methylobacteriaceae</taxon>
        <taxon>Microvirga</taxon>
    </lineage>
</organism>
<evidence type="ECO:0000313" key="2">
    <source>
        <dbReference type="EMBL" id="MBZ6078143.1"/>
    </source>
</evidence>
<dbReference type="RefSeq" id="WP_224314896.1">
    <property type="nucleotide sequence ID" value="NZ_JAIRBM010000015.1"/>
</dbReference>
<evidence type="ECO:0008006" key="4">
    <source>
        <dbReference type="Google" id="ProtNLM"/>
    </source>
</evidence>
<name>A0ABS7VTC2_9HYPH</name>
<reference evidence="2 3" key="1">
    <citation type="submission" date="2021-09" db="EMBL/GenBank/DDBJ databases">
        <title>The complete genome sequence of a new microorganism.</title>
        <authorList>
            <person name="Zi Z."/>
        </authorList>
    </citation>
    <scope>NUCLEOTIDE SEQUENCE [LARGE SCALE GENOMIC DNA]</scope>
    <source>
        <strain evidence="2 3">WGZ8</strain>
    </source>
</reference>
<evidence type="ECO:0000313" key="3">
    <source>
        <dbReference type="Proteomes" id="UP000704176"/>
    </source>
</evidence>
<sequence length="101" mass="11078">MTSLPRTFQPDPEAPAYRLDQNSPYRVKSDFRVDFTNGGHIEAKDFLLDIVGDTVTPERLAEMIVSALNLLRAGPVTIFSMQVVRRGAHQDAAPAALPRGA</sequence>